<evidence type="ECO:0000313" key="3">
    <source>
        <dbReference type="Proteomes" id="UP000239047"/>
    </source>
</evidence>
<feature type="transmembrane region" description="Helical" evidence="1">
    <location>
        <begin position="404"/>
        <end position="426"/>
    </location>
</feature>
<sequence length="435" mass="49074">MGARENQFTYRELAAFFVPLGFSASLTSITHVIINGTLSRGEDAAFIIACYAVAISLFGIIERPIIVFRQTCSTLVKDITAFKKLNKFMFIVIGIIIALSMLMSFTPLEDWVYIRLFNAHENMVTTISTTFKVTVLVIIFSGIRGIYQGIIIKQLATQWLSIMVVIRLFAMFLASYLFVLFGYVTSMTGAWIFLIGMMIECLISVWKGKELLKTHYPEKRKELKNKEIANFYFPLVFYFVIQTILIPVIYVFLAQSNEIELSIASFALAYSITIMLLSFFMYTHQLVLQLYQKNKRKVIIFFTPVSLLPAISLIILCYTPAGFWFMETVMGADESLSLATLAVLKFFIIKTLVFPWVDFLNGFLMLQRMTRRMLAAQIGNMLVVCVSVFLLVALYPQLNGINGALAASLGELTGLLIVIAIVMHAVKGKRSLASD</sequence>
<feature type="transmembrane region" description="Helical" evidence="1">
    <location>
        <begin position="46"/>
        <end position="68"/>
    </location>
</feature>
<feature type="transmembrane region" description="Helical" evidence="1">
    <location>
        <begin position="126"/>
        <end position="147"/>
    </location>
</feature>
<accession>A0A2S5GA77</accession>
<dbReference type="Proteomes" id="UP000239047">
    <property type="component" value="Unassembled WGS sequence"/>
</dbReference>
<dbReference type="AlphaFoldDB" id="A0A2S5GA77"/>
<feature type="transmembrane region" description="Helical" evidence="1">
    <location>
        <begin position="259"/>
        <end position="280"/>
    </location>
</feature>
<reference evidence="2 3" key="1">
    <citation type="submission" date="2018-02" db="EMBL/GenBank/DDBJ databases">
        <title>Jeotgalibacillus proteolyticum sp. nov. a protease producing bacterium isolated from ocean sediments of Laizhou Bay.</title>
        <authorList>
            <person name="Li Y."/>
        </authorList>
    </citation>
    <scope>NUCLEOTIDE SEQUENCE [LARGE SCALE GENOMIC DNA]</scope>
    <source>
        <strain evidence="2 3">22-7</strain>
    </source>
</reference>
<organism evidence="2 3">
    <name type="scientific">Jeotgalibacillus proteolyticus</name>
    <dbReference type="NCBI Taxonomy" id="2082395"/>
    <lineage>
        <taxon>Bacteria</taxon>
        <taxon>Bacillati</taxon>
        <taxon>Bacillota</taxon>
        <taxon>Bacilli</taxon>
        <taxon>Bacillales</taxon>
        <taxon>Caryophanaceae</taxon>
        <taxon>Jeotgalibacillus</taxon>
    </lineage>
</organism>
<evidence type="ECO:0000313" key="2">
    <source>
        <dbReference type="EMBL" id="PPA69927.1"/>
    </source>
</evidence>
<feature type="transmembrane region" description="Helical" evidence="1">
    <location>
        <begin position="190"/>
        <end position="208"/>
    </location>
</feature>
<comment type="caution">
    <text evidence="2">The sequence shown here is derived from an EMBL/GenBank/DDBJ whole genome shotgun (WGS) entry which is preliminary data.</text>
</comment>
<feature type="transmembrane region" description="Helical" evidence="1">
    <location>
        <begin position="301"/>
        <end position="326"/>
    </location>
</feature>
<feature type="transmembrane region" description="Helical" evidence="1">
    <location>
        <begin position="12"/>
        <end position="34"/>
    </location>
</feature>
<dbReference type="OrthoDB" id="2768901at2"/>
<keyword evidence="3" id="KW-1185">Reference proteome</keyword>
<keyword evidence="1" id="KW-0472">Membrane</keyword>
<evidence type="ECO:0000256" key="1">
    <source>
        <dbReference type="SAM" id="Phobius"/>
    </source>
</evidence>
<gene>
    <name evidence="2" type="ORF">C4B60_15495</name>
</gene>
<keyword evidence="1" id="KW-1133">Transmembrane helix</keyword>
<name>A0A2S5GA77_9BACL</name>
<feature type="transmembrane region" description="Helical" evidence="1">
    <location>
        <begin position="378"/>
        <end position="398"/>
    </location>
</feature>
<feature type="transmembrane region" description="Helical" evidence="1">
    <location>
        <begin position="229"/>
        <end position="253"/>
    </location>
</feature>
<dbReference type="EMBL" id="PREZ01000005">
    <property type="protein sequence ID" value="PPA69927.1"/>
    <property type="molecule type" value="Genomic_DNA"/>
</dbReference>
<keyword evidence="1" id="KW-0812">Transmembrane</keyword>
<feature type="transmembrane region" description="Helical" evidence="1">
    <location>
        <begin position="159"/>
        <end position="184"/>
    </location>
</feature>
<feature type="transmembrane region" description="Helical" evidence="1">
    <location>
        <begin position="346"/>
        <end position="366"/>
    </location>
</feature>
<protein>
    <submittedName>
        <fullName evidence="2">Multi antimicrobial extrusion protein MatE</fullName>
    </submittedName>
</protein>
<feature type="transmembrane region" description="Helical" evidence="1">
    <location>
        <begin position="88"/>
        <end position="106"/>
    </location>
</feature>
<proteinExistence type="predicted"/>